<accession>S3DDE8</accession>
<dbReference type="GO" id="GO:0034354">
    <property type="term" value="P:'de novo' NAD+ biosynthetic process from L-tryptophan"/>
    <property type="evidence" value="ECO:0007669"/>
    <property type="project" value="UniProtKB-UniRule"/>
</dbReference>
<dbReference type="GO" id="GO:0004061">
    <property type="term" value="F:arylformamidase activity"/>
    <property type="evidence" value="ECO:0007669"/>
    <property type="project" value="UniProtKB-UniRule"/>
</dbReference>
<dbReference type="Gene3D" id="3.40.50.1820">
    <property type="entry name" value="alpha/beta hydrolase"/>
    <property type="match status" value="1"/>
</dbReference>
<dbReference type="InterPro" id="IPR050300">
    <property type="entry name" value="GDXG_lipolytic_enzyme"/>
</dbReference>
<feature type="active site" description="Nucleophile" evidence="3">
    <location>
        <position position="163"/>
    </location>
</feature>
<dbReference type="OMA" id="RDVMCVA"/>
<evidence type="ECO:0000313" key="5">
    <source>
        <dbReference type="EMBL" id="EPE35129.1"/>
    </source>
</evidence>
<dbReference type="PANTHER" id="PTHR48081:SF33">
    <property type="entry name" value="KYNURENINE FORMAMIDASE"/>
    <property type="match status" value="1"/>
</dbReference>
<feature type="active site" evidence="3">
    <location>
        <position position="295"/>
    </location>
</feature>
<organism evidence="5 6">
    <name type="scientific">Glarea lozoyensis (strain ATCC 20868 / MF5171)</name>
    <dbReference type="NCBI Taxonomy" id="1116229"/>
    <lineage>
        <taxon>Eukaryota</taxon>
        <taxon>Fungi</taxon>
        <taxon>Dikarya</taxon>
        <taxon>Ascomycota</taxon>
        <taxon>Pezizomycotina</taxon>
        <taxon>Leotiomycetes</taxon>
        <taxon>Helotiales</taxon>
        <taxon>Helotiaceae</taxon>
        <taxon>Glarea</taxon>
    </lineage>
</organism>
<comment type="pathway">
    <text evidence="3">Amino-acid degradation; L-tryptophan degradation via kynurenine pathway; L-kynurenine from L-tryptophan: step 2/2.</text>
</comment>
<dbReference type="STRING" id="1116229.S3DDE8"/>
<dbReference type="eggNOG" id="ENOG502S40A">
    <property type="taxonomic scope" value="Eukaryota"/>
</dbReference>
<dbReference type="KEGG" id="glz:GLAREA_10825"/>
<name>S3DDE8_GLAL2</name>
<comment type="domain">
    <text evidence="3">The main chain amide nitrogen atoms of the second glycine and its adjacent residue in the HGGXW motif define the oxyanion hole, and stabilize the oxyanion that forms during the nucleophilic attack by the catalytic serine during substrate cleavage.</text>
</comment>
<comment type="similarity">
    <text evidence="3">Belongs to the kynurenine formamidase family.</text>
</comment>
<proteinExistence type="inferred from homology"/>
<dbReference type="GO" id="GO:0019441">
    <property type="term" value="P:L-tryptophan catabolic process to kynurenine"/>
    <property type="evidence" value="ECO:0007669"/>
    <property type="project" value="UniProtKB-UniRule"/>
</dbReference>
<dbReference type="InterPro" id="IPR029058">
    <property type="entry name" value="AB_hydrolase_fold"/>
</dbReference>
<keyword evidence="2 3" id="KW-0823">Tryptophan catabolism</keyword>
<evidence type="ECO:0000259" key="4">
    <source>
        <dbReference type="Pfam" id="PF20434"/>
    </source>
</evidence>
<reference evidence="5 6" key="1">
    <citation type="journal article" date="2013" name="BMC Genomics">
        <title>Genomics-driven discovery of the pneumocandin biosynthetic gene cluster in the fungus Glarea lozoyensis.</title>
        <authorList>
            <person name="Chen L."/>
            <person name="Yue Q."/>
            <person name="Zhang X."/>
            <person name="Xiang M."/>
            <person name="Wang C."/>
            <person name="Li S."/>
            <person name="Che Y."/>
            <person name="Ortiz-Lopez F.J."/>
            <person name="Bills G.F."/>
            <person name="Liu X."/>
            <person name="An Z."/>
        </authorList>
    </citation>
    <scope>NUCLEOTIDE SEQUENCE [LARGE SCALE GENOMIC DNA]</scope>
    <source>
        <strain evidence="6">ATCC 20868 / MF5171</strain>
    </source>
</reference>
<dbReference type="InterPro" id="IPR027519">
    <property type="entry name" value="KFase_ver/fungi-typ"/>
</dbReference>
<dbReference type="EC" id="3.5.1.9" evidence="3"/>
<dbReference type="Pfam" id="PF20434">
    <property type="entry name" value="BD-FAE"/>
    <property type="match status" value="1"/>
</dbReference>
<protein>
    <recommendedName>
        <fullName evidence="3">Kynurenine formamidase</fullName>
        <shortName evidence="3">KFA</shortName>
        <shortName evidence="3">KFase</shortName>
        <ecNumber evidence="3">3.5.1.9</ecNumber>
    </recommendedName>
    <alternativeName>
        <fullName evidence="3">Arylformamidase</fullName>
    </alternativeName>
    <alternativeName>
        <fullName evidence="3">N-formylkynurenine formamidase</fullName>
        <shortName evidence="3">FKF</shortName>
    </alternativeName>
</protein>
<comment type="subunit">
    <text evidence="3">Homodimer.</text>
</comment>
<dbReference type="HAMAP" id="MF_03014">
    <property type="entry name" value="KFase"/>
    <property type="match status" value="1"/>
</dbReference>
<dbReference type="RefSeq" id="XP_008078116.1">
    <property type="nucleotide sequence ID" value="XM_008079925.1"/>
</dbReference>
<comment type="catalytic activity">
    <reaction evidence="3">
        <text>N-formyl-L-kynurenine + H2O = L-kynurenine + formate + H(+)</text>
        <dbReference type="Rhea" id="RHEA:13009"/>
        <dbReference type="ChEBI" id="CHEBI:15377"/>
        <dbReference type="ChEBI" id="CHEBI:15378"/>
        <dbReference type="ChEBI" id="CHEBI:15740"/>
        <dbReference type="ChEBI" id="CHEBI:57959"/>
        <dbReference type="ChEBI" id="CHEBI:58629"/>
        <dbReference type="EC" id="3.5.1.9"/>
    </reaction>
</comment>
<dbReference type="PANTHER" id="PTHR48081">
    <property type="entry name" value="AB HYDROLASE SUPERFAMILY PROTEIN C4A8.06C"/>
    <property type="match status" value="1"/>
</dbReference>
<comment type="function">
    <text evidence="3">Catalyzes the hydrolysis of N-formyl-L-kynurenine to L-kynurenine, the second step in the kynurenine pathway of tryptophan degradation. Kynurenine may be further oxidized to nicotinic acid, NAD(H) and NADP(H). Required for elimination of toxic metabolites.</text>
</comment>
<dbReference type="SUPFAM" id="SSF53474">
    <property type="entry name" value="alpha/beta-Hydrolases"/>
    <property type="match status" value="1"/>
</dbReference>
<dbReference type="OrthoDB" id="420264at2759"/>
<evidence type="ECO:0000313" key="6">
    <source>
        <dbReference type="Proteomes" id="UP000016922"/>
    </source>
</evidence>
<feature type="active site" evidence="3">
    <location>
        <position position="261"/>
    </location>
</feature>
<dbReference type="UniPathway" id="UPA00333">
    <property type="reaction ID" value="UER00454"/>
</dbReference>
<sequence>MDQQTWASVPWSIESHGSTAVFHKHEVPYTANANALQNMDIWIPVPSTTAQERPSPESMPETSGVWVIYVHGGAWRDPLVTSSSFSSTVSHLATSHPLTKIAGFASINYSLSPRTHNPKDPDYTDDPSRQAKHPDHITDVLTALAYLQAKAKFSDNYILLGHSCGATLALQVIMSRSEWNASSKVAKPIAVVGLNGLYDMPTLIREPGEKHAHLQGVYETFTRLAFGDDERVWEEISPISVGDWEGEWKGKLVVLVQSKEDSLVPYRQLVDMKDKLEKSRGKGLVVSEMEAGGDHNDLWKEGERLAEIVTEVVVKLGC</sequence>
<dbReference type="HOGENOM" id="CLU_016852_0_0_1"/>
<dbReference type="Proteomes" id="UP000016922">
    <property type="component" value="Unassembled WGS sequence"/>
</dbReference>
<evidence type="ECO:0000256" key="3">
    <source>
        <dbReference type="HAMAP-Rule" id="MF_03014"/>
    </source>
</evidence>
<feature type="short sequence motif" description="HGGXW" evidence="3">
    <location>
        <begin position="71"/>
        <end position="75"/>
    </location>
</feature>
<keyword evidence="1 3" id="KW-0378">Hydrolase</keyword>
<feature type="domain" description="BD-FAE-like" evidence="4">
    <location>
        <begin position="66"/>
        <end position="276"/>
    </location>
</feature>
<dbReference type="ESTHER" id="glal2-s3dde8">
    <property type="family name" value="Kynurenine-formamidase"/>
</dbReference>
<dbReference type="AlphaFoldDB" id="S3DDE8"/>
<dbReference type="GeneID" id="19469870"/>
<dbReference type="InterPro" id="IPR049492">
    <property type="entry name" value="BD-FAE-like_dom"/>
</dbReference>
<dbReference type="EMBL" id="KE145355">
    <property type="protein sequence ID" value="EPE35129.1"/>
    <property type="molecule type" value="Genomic_DNA"/>
</dbReference>
<evidence type="ECO:0000256" key="2">
    <source>
        <dbReference type="ARBA" id="ARBA00023079"/>
    </source>
</evidence>
<evidence type="ECO:0000256" key="1">
    <source>
        <dbReference type="ARBA" id="ARBA00022801"/>
    </source>
</evidence>
<gene>
    <name evidence="5" type="ORF">GLAREA_10825</name>
</gene>
<keyword evidence="6" id="KW-1185">Reference proteome</keyword>